<evidence type="ECO:0000313" key="2">
    <source>
        <dbReference type="EMBL" id="MBC9783891.1"/>
    </source>
</evidence>
<keyword evidence="3" id="KW-1185">Reference proteome</keyword>
<dbReference type="Pfam" id="PF10105">
    <property type="entry name" value="DUF2344"/>
    <property type="match status" value="1"/>
</dbReference>
<protein>
    <submittedName>
        <fullName evidence="2">DUF2344 domain-containing protein</fullName>
    </submittedName>
</protein>
<gene>
    <name evidence="2" type="ORF">H1S01_05125</name>
</gene>
<dbReference type="Proteomes" id="UP000617402">
    <property type="component" value="Unassembled WGS sequence"/>
</dbReference>
<evidence type="ECO:0000259" key="1">
    <source>
        <dbReference type="Pfam" id="PF10105"/>
    </source>
</evidence>
<dbReference type="EMBL" id="JACVHF010000003">
    <property type="protein sequence ID" value="MBC9783891.1"/>
    <property type="molecule type" value="Genomic_DNA"/>
</dbReference>
<dbReference type="InterPro" id="IPR018768">
    <property type="entry name" value="DUF2344"/>
</dbReference>
<organism evidence="2 3">
    <name type="scientific">Heliobacterium chlorum</name>
    <dbReference type="NCBI Taxonomy" id="2698"/>
    <lineage>
        <taxon>Bacteria</taxon>
        <taxon>Bacillati</taxon>
        <taxon>Bacillota</taxon>
        <taxon>Clostridia</taxon>
        <taxon>Eubacteriales</taxon>
        <taxon>Heliobacteriaceae</taxon>
        <taxon>Heliobacterium</taxon>
    </lineage>
</organism>
<dbReference type="RefSeq" id="WP_188039024.1">
    <property type="nucleotide sequence ID" value="NZ_JACVHF010000003.1"/>
</dbReference>
<sequence length="232" mass="25715">MYRIRIAFSKQDPVRWLSHLDTQKAFERALRRAEIPLAFSEGFNPHPKIAFASALAVGVVSLGEYADIELAEDMAPETVKEKLQQAMPEGFGVQAVKKVPQGTQALMAAVNRAQYRVRVPLAKEIEDGMVKAALAKSLAEEAWLVEREGKKGRSTKDIRGGIYQLTGHIVESHLVLEMVVQTGSEGNVRPEEVLEIVARTGSLPVHIERIRILRLGLFVAKGDRLMTPLEVI</sequence>
<comment type="caution">
    <text evidence="2">The sequence shown here is derived from an EMBL/GenBank/DDBJ whole genome shotgun (WGS) entry which is preliminary data.</text>
</comment>
<dbReference type="NCBIfam" id="TIGR03936">
    <property type="entry name" value="sam_1_link_chp"/>
    <property type="match status" value="1"/>
</dbReference>
<name>A0ABR7T2X1_HELCL</name>
<reference evidence="2 3" key="1">
    <citation type="submission" date="2020-07" db="EMBL/GenBank/DDBJ databases">
        <title>Draft whole-genome sequence of Heliobacterium chlorum DSM 3682, type strain.</title>
        <authorList>
            <person name="Kyndt J.A."/>
            <person name="Meyer T.E."/>
            <person name="Imhoff J.F."/>
        </authorList>
    </citation>
    <scope>NUCLEOTIDE SEQUENCE [LARGE SCALE GENOMIC DNA]</scope>
    <source>
        <strain evidence="2 3">DSM 3682</strain>
    </source>
</reference>
<proteinExistence type="predicted"/>
<evidence type="ECO:0000313" key="3">
    <source>
        <dbReference type="Proteomes" id="UP000617402"/>
    </source>
</evidence>
<accession>A0ABR7T2X1</accession>
<feature type="domain" description="DUF2344" evidence="1">
    <location>
        <begin position="3"/>
        <end position="190"/>
    </location>
</feature>